<accession>A0ABZ2CLT4</accession>
<dbReference type="Proteomes" id="UP001357223">
    <property type="component" value="Chromosome"/>
</dbReference>
<name>A0ABZ2CLT4_9BACI</name>
<keyword evidence="1" id="KW-0812">Transmembrane</keyword>
<proteinExistence type="predicted"/>
<keyword evidence="3" id="KW-1185">Reference proteome</keyword>
<keyword evidence="1" id="KW-0472">Membrane</keyword>
<evidence type="ECO:0000313" key="3">
    <source>
        <dbReference type="Proteomes" id="UP001357223"/>
    </source>
</evidence>
<organism evidence="2 3">
    <name type="scientific">Niallia oryzisoli</name>
    <dbReference type="NCBI Taxonomy" id="1737571"/>
    <lineage>
        <taxon>Bacteria</taxon>
        <taxon>Bacillati</taxon>
        <taxon>Bacillota</taxon>
        <taxon>Bacilli</taxon>
        <taxon>Bacillales</taxon>
        <taxon>Bacillaceae</taxon>
        <taxon>Niallia</taxon>
    </lineage>
</organism>
<protein>
    <submittedName>
        <fullName evidence="2">Uncharacterized protein</fullName>
    </submittedName>
</protein>
<keyword evidence="1" id="KW-1133">Transmembrane helix</keyword>
<dbReference type="EMBL" id="CP137640">
    <property type="protein sequence ID" value="WVX84046.1"/>
    <property type="molecule type" value="Genomic_DNA"/>
</dbReference>
<evidence type="ECO:0000256" key="1">
    <source>
        <dbReference type="SAM" id="Phobius"/>
    </source>
</evidence>
<dbReference type="RefSeq" id="WP_338452918.1">
    <property type="nucleotide sequence ID" value="NZ_CP137640.1"/>
</dbReference>
<evidence type="ECO:0000313" key="2">
    <source>
        <dbReference type="EMBL" id="WVX84046.1"/>
    </source>
</evidence>
<sequence length="148" mass="17006">MREIILIIAEIINTMHDIILNLMEFAGLDLTDKGLHLWIMGMIGICIFGCTHVFFKYLSKYGITAISFVYTLTVMVVIVFAIEIQQRITGRGEMEFDDAVIGLWGFLLFFAAFLLIKTIHKGIINLLNRKNSKPNNRRLRSDHSKRSQ</sequence>
<feature type="transmembrane region" description="Helical" evidence="1">
    <location>
        <begin position="102"/>
        <end position="120"/>
    </location>
</feature>
<reference evidence="2 3" key="1">
    <citation type="submission" date="2023-10" db="EMBL/GenBank/DDBJ databases">
        <title>Niallia locisalis sp.nov. isolated from a salt pond sample.</title>
        <authorList>
            <person name="Li X.-J."/>
            <person name="Dong L."/>
        </authorList>
    </citation>
    <scope>NUCLEOTIDE SEQUENCE [LARGE SCALE GENOMIC DNA]</scope>
    <source>
        <strain evidence="2 3">DSM 29761</strain>
    </source>
</reference>
<gene>
    <name evidence="2" type="ORF">R4Z09_14250</name>
</gene>
<feature type="transmembrane region" description="Helical" evidence="1">
    <location>
        <begin position="35"/>
        <end position="55"/>
    </location>
</feature>
<feature type="transmembrane region" description="Helical" evidence="1">
    <location>
        <begin position="62"/>
        <end position="82"/>
    </location>
</feature>